<accession>A0A5A7PMN6</accession>
<name>A0A5A7PMN6_STRAF</name>
<dbReference type="Proteomes" id="UP000325081">
    <property type="component" value="Unassembled WGS sequence"/>
</dbReference>
<proteinExistence type="predicted"/>
<keyword evidence="2" id="KW-1185">Reference proteome</keyword>
<evidence type="ECO:0000313" key="1">
    <source>
        <dbReference type="EMBL" id="GER33926.1"/>
    </source>
</evidence>
<evidence type="ECO:0000313" key="2">
    <source>
        <dbReference type="Proteomes" id="UP000325081"/>
    </source>
</evidence>
<reference evidence="2" key="1">
    <citation type="journal article" date="2019" name="Curr. Biol.">
        <title>Genome Sequence of Striga asiatica Provides Insight into the Evolution of Plant Parasitism.</title>
        <authorList>
            <person name="Yoshida S."/>
            <person name="Kim S."/>
            <person name="Wafula E.K."/>
            <person name="Tanskanen J."/>
            <person name="Kim Y.M."/>
            <person name="Honaas L."/>
            <person name="Yang Z."/>
            <person name="Spallek T."/>
            <person name="Conn C.E."/>
            <person name="Ichihashi Y."/>
            <person name="Cheong K."/>
            <person name="Cui S."/>
            <person name="Der J.P."/>
            <person name="Gundlach H."/>
            <person name="Jiao Y."/>
            <person name="Hori C."/>
            <person name="Ishida J.K."/>
            <person name="Kasahara H."/>
            <person name="Kiba T."/>
            <person name="Kim M.S."/>
            <person name="Koo N."/>
            <person name="Laohavisit A."/>
            <person name="Lee Y.H."/>
            <person name="Lumba S."/>
            <person name="McCourt P."/>
            <person name="Mortimer J.C."/>
            <person name="Mutuku J.M."/>
            <person name="Nomura T."/>
            <person name="Sasaki-Sekimoto Y."/>
            <person name="Seto Y."/>
            <person name="Wang Y."/>
            <person name="Wakatake T."/>
            <person name="Sakakibara H."/>
            <person name="Demura T."/>
            <person name="Yamaguchi S."/>
            <person name="Yoneyama K."/>
            <person name="Manabe R.I."/>
            <person name="Nelson D.C."/>
            <person name="Schulman A.H."/>
            <person name="Timko M.P."/>
            <person name="dePamphilis C.W."/>
            <person name="Choi D."/>
            <person name="Shirasu K."/>
        </authorList>
    </citation>
    <scope>NUCLEOTIDE SEQUENCE [LARGE SCALE GENOMIC DNA]</scope>
    <source>
        <strain evidence="2">cv. UVA1</strain>
    </source>
</reference>
<comment type="caution">
    <text evidence="1">The sequence shown here is derived from an EMBL/GenBank/DDBJ whole genome shotgun (WGS) entry which is preliminary data.</text>
</comment>
<organism evidence="1 2">
    <name type="scientific">Striga asiatica</name>
    <name type="common">Asiatic witchweed</name>
    <name type="synonym">Buchnera asiatica</name>
    <dbReference type="NCBI Taxonomy" id="4170"/>
    <lineage>
        <taxon>Eukaryota</taxon>
        <taxon>Viridiplantae</taxon>
        <taxon>Streptophyta</taxon>
        <taxon>Embryophyta</taxon>
        <taxon>Tracheophyta</taxon>
        <taxon>Spermatophyta</taxon>
        <taxon>Magnoliopsida</taxon>
        <taxon>eudicotyledons</taxon>
        <taxon>Gunneridae</taxon>
        <taxon>Pentapetalae</taxon>
        <taxon>asterids</taxon>
        <taxon>lamiids</taxon>
        <taxon>Lamiales</taxon>
        <taxon>Orobanchaceae</taxon>
        <taxon>Buchnereae</taxon>
        <taxon>Striga</taxon>
    </lineage>
</organism>
<dbReference type="EMBL" id="BKCP01004827">
    <property type="protein sequence ID" value="GER33926.1"/>
    <property type="molecule type" value="Genomic_DNA"/>
</dbReference>
<protein>
    <submittedName>
        <fullName evidence="1">Nuclear transport factor 2 family protein</fullName>
    </submittedName>
</protein>
<gene>
    <name evidence="1" type="ORF">STAS_10102</name>
</gene>
<sequence length="114" mass="12390">MQEMKKVTRVWDCPRTLGFALLREGVWAFANLPSLFPVLRQVLSCPEALEGDGLGEVVIGEDGCLAVFGLEMGVGSEGPGLKVTNEQENNMKLGIKLQNSINGAKTVNRSQTRE</sequence>
<dbReference type="AlphaFoldDB" id="A0A5A7PMN6"/>